<dbReference type="InterPro" id="IPR017871">
    <property type="entry name" value="ABC_transporter-like_CS"/>
</dbReference>
<evidence type="ECO:0000256" key="3">
    <source>
        <dbReference type="ARBA" id="ARBA00022475"/>
    </source>
</evidence>
<evidence type="ECO:0000256" key="4">
    <source>
        <dbReference type="ARBA" id="ARBA00022741"/>
    </source>
</evidence>
<keyword evidence="3" id="KW-1003">Cell membrane</keyword>
<dbReference type="InterPro" id="IPR027417">
    <property type="entry name" value="P-loop_NTPase"/>
</dbReference>
<keyword evidence="6" id="KW-1278">Translocase</keyword>
<dbReference type="NCBIfam" id="TIGR01188">
    <property type="entry name" value="drrA"/>
    <property type="match status" value="1"/>
</dbReference>
<keyword evidence="8" id="KW-0046">Antibiotic resistance</keyword>
<dbReference type="InterPro" id="IPR003439">
    <property type="entry name" value="ABC_transporter-like_ATP-bd"/>
</dbReference>
<comment type="subcellular location">
    <subcellularLocation>
        <location evidence="1">Cell membrane</location>
        <topology evidence="1">Peripheral membrane protein</topology>
        <orientation evidence="1">Cytoplasmic side</orientation>
    </subcellularLocation>
</comment>
<keyword evidence="4" id="KW-0547">Nucleotide-binding</keyword>
<dbReference type="InterPro" id="IPR003593">
    <property type="entry name" value="AAA+_ATPase"/>
</dbReference>
<evidence type="ECO:0000256" key="9">
    <source>
        <dbReference type="ARBA" id="ARBA00049985"/>
    </source>
</evidence>
<evidence type="ECO:0000313" key="12">
    <source>
        <dbReference type="EMBL" id="MDF6103002.1"/>
    </source>
</evidence>
<evidence type="ECO:0000256" key="8">
    <source>
        <dbReference type="ARBA" id="ARBA00023251"/>
    </source>
</evidence>
<evidence type="ECO:0000313" key="13">
    <source>
        <dbReference type="Proteomes" id="UP001152308"/>
    </source>
</evidence>
<reference evidence="12" key="1">
    <citation type="journal article" date="2022" name="Data Brief">
        <title>Draft genome sequence data of Gordonia hongkongensis strain EUFUS-Z928 isolated from the octocoral Eunicea fusca.</title>
        <authorList>
            <person name="Sanchez-Suarez J."/>
            <person name="Diaz L."/>
            <person name="Melo-Bolivar J."/>
            <person name="Villamil L."/>
        </authorList>
    </citation>
    <scope>NUCLEOTIDE SEQUENCE</scope>
    <source>
        <strain evidence="12">EUFUS-Z928</strain>
    </source>
</reference>
<keyword evidence="5 12" id="KW-0067">ATP-binding</keyword>
<evidence type="ECO:0000256" key="5">
    <source>
        <dbReference type="ARBA" id="ARBA00022840"/>
    </source>
</evidence>
<dbReference type="PROSITE" id="PS00211">
    <property type="entry name" value="ABC_TRANSPORTER_1"/>
    <property type="match status" value="1"/>
</dbReference>
<dbReference type="InterPro" id="IPR005894">
    <property type="entry name" value="DrrA"/>
</dbReference>
<dbReference type="PROSITE" id="PS50893">
    <property type="entry name" value="ABC_TRANSPORTER_2"/>
    <property type="match status" value="1"/>
</dbReference>
<feature type="domain" description="ABC transporter" evidence="11">
    <location>
        <begin position="7"/>
        <end position="237"/>
    </location>
</feature>
<reference evidence="12" key="2">
    <citation type="submission" date="2022-01" db="EMBL/GenBank/DDBJ databases">
        <authorList>
            <person name="Sanchez-Suarez J."/>
            <person name="Villamil L."/>
            <person name="Diaz L.E."/>
        </authorList>
    </citation>
    <scope>NUCLEOTIDE SEQUENCE</scope>
    <source>
        <strain evidence="12">EUFUS-Z928</strain>
    </source>
</reference>
<dbReference type="SMART" id="SM00382">
    <property type="entry name" value="AAA"/>
    <property type="match status" value="1"/>
</dbReference>
<proteinExistence type="inferred from homology"/>
<dbReference type="Gene3D" id="3.40.50.300">
    <property type="entry name" value="P-loop containing nucleotide triphosphate hydrolases"/>
    <property type="match status" value="1"/>
</dbReference>
<feature type="region of interest" description="Disordered" evidence="10">
    <location>
        <begin position="310"/>
        <end position="332"/>
    </location>
</feature>
<dbReference type="PANTHER" id="PTHR42711:SF19">
    <property type="entry name" value="DOXORUBICIN RESISTANCE ATP-BINDING PROTEIN DRRA"/>
    <property type="match status" value="1"/>
</dbReference>
<organism evidence="12 13">
    <name type="scientific">Gordonia hongkongensis</name>
    <dbReference type="NCBI Taxonomy" id="1701090"/>
    <lineage>
        <taxon>Bacteria</taxon>
        <taxon>Bacillati</taxon>
        <taxon>Actinomycetota</taxon>
        <taxon>Actinomycetes</taxon>
        <taxon>Mycobacteriales</taxon>
        <taxon>Gordoniaceae</taxon>
        <taxon>Gordonia</taxon>
    </lineage>
</organism>
<evidence type="ECO:0000256" key="1">
    <source>
        <dbReference type="ARBA" id="ARBA00004413"/>
    </source>
</evidence>
<dbReference type="GO" id="GO:0005524">
    <property type="term" value="F:ATP binding"/>
    <property type="evidence" value="ECO:0007669"/>
    <property type="project" value="UniProtKB-KW"/>
</dbReference>
<comment type="caution">
    <text evidence="12">The sequence shown here is derived from an EMBL/GenBank/DDBJ whole genome shotgun (WGS) entry which is preliminary data.</text>
</comment>
<keyword evidence="13" id="KW-1185">Reference proteome</keyword>
<dbReference type="SUPFAM" id="SSF52540">
    <property type="entry name" value="P-loop containing nucleoside triphosphate hydrolases"/>
    <property type="match status" value="1"/>
</dbReference>
<evidence type="ECO:0000256" key="6">
    <source>
        <dbReference type="ARBA" id="ARBA00022967"/>
    </source>
</evidence>
<protein>
    <submittedName>
        <fullName evidence="12">ATP-binding cassette domain-containing protein</fullName>
    </submittedName>
</protein>
<dbReference type="Proteomes" id="UP001152308">
    <property type="component" value="Unassembled WGS sequence"/>
</dbReference>
<keyword evidence="7" id="KW-0472">Membrane</keyword>
<name>A0ABT6BY61_9ACTN</name>
<dbReference type="RefSeq" id="WP_078113816.1">
    <property type="nucleotide sequence ID" value="NZ_CP095552.1"/>
</dbReference>
<dbReference type="InterPro" id="IPR050763">
    <property type="entry name" value="ABC_transporter_ATP-binding"/>
</dbReference>
<sequence length="332" mass="35056">MTTGADIEIRGLTKSYGGHRVLDGIDLEIPAGSVTALLGPNGSGKTTTVGIASTLFPADSGTVTIGGYDTVAQTRAVRAMIGVTGQSVAVDELFSGRDNLVLMADLRRLGRRNGQARAQELIEQFDLVAAADRAVSTYSGGMRRRLDLAMTLVSIPRVIFLDEPTTGLDPRSRRMLWETISRLAAEGVTIFLTTQYLEEADQLADRIAVLDHGHIVAEGTAAELKSRVHDSEVRLTFADRDSFDKAASLLPDARPVPEARRLDIATDDTVTTVRTTLNQLEAAGITVTDVGVHAPTLDDVFFALTGNPASAAADADTGEPGATDPDPSGAAS</sequence>
<comment type="similarity">
    <text evidence="9">Belongs to the ABC transporter superfamily. Drug exporter-1 (DrugE1) (TC 3.A.1.105) family.</text>
</comment>
<accession>A0ABT6BY61</accession>
<evidence type="ECO:0000259" key="11">
    <source>
        <dbReference type="PROSITE" id="PS50893"/>
    </source>
</evidence>
<dbReference type="PANTHER" id="PTHR42711">
    <property type="entry name" value="ABC TRANSPORTER ATP-BINDING PROTEIN"/>
    <property type="match status" value="1"/>
</dbReference>
<evidence type="ECO:0000256" key="10">
    <source>
        <dbReference type="SAM" id="MobiDB-lite"/>
    </source>
</evidence>
<dbReference type="EMBL" id="JAKJLQ010000016">
    <property type="protein sequence ID" value="MDF6103002.1"/>
    <property type="molecule type" value="Genomic_DNA"/>
</dbReference>
<keyword evidence="2" id="KW-0813">Transport</keyword>
<dbReference type="Pfam" id="PF00005">
    <property type="entry name" value="ABC_tran"/>
    <property type="match status" value="1"/>
</dbReference>
<evidence type="ECO:0000256" key="7">
    <source>
        <dbReference type="ARBA" id="ARBA00023136"/>
    </source>
</evidence>
<evidence type="ECO:0000256" key="2">
    <source>
        <dbReference type="ARBA" id="ARBA00022448"/>
    </source>
</evidence>
<gene>
    <name evidence="12" type="ORF">L2299_18285</name>
</gene>